<dbReference type="Gene3D" id="3.40.50.2300">
    <property type="match status" value="2"/>
</dbReference>
<dbReference type="GeneID" id="78294443"/>
<evidence type="ECO:0000256" key="1">
    <source>
        <dbReference type="ARBA" id="ARBA00023015"/>
    </source>
</evidence>
<dbReference type="CDD" id="cd06267">
    <property type="entry name" value="PBP1_LacI_sugar_binding-like"/>
    <property type="match status" value="1"/>
</dbReference>
<dbReference type="Pfam" id="PF00392">
    <property type="entry name" value="GntR"/>
    <property type="match status" value="1"/>
</dbReference>
<dbReference type="Pfam" id="PF13377">
    <property type="entry name" value="Peripla_BP_3"/>
    <property type="match status" value="1"/>
</dbReference>
<evidence type="ECO:0000256" key="2">
    <source>
        <dbReference type="ARBA" id="ARBA00023125"/>
    </source>
</evidence>
<evidence type="ECO:0000259" key="4">
    <source>
        <dbReference type="Pfam" id="PF00392"/>
    </source>
</evidence>
<dbReference type="InterPro" id="IPR046335">
    <property type="entry name" value="LacI/GalR-like_sensor"/>
</dbReference>
<dbReference type="SUPFAM" id="SSF53822">
    <property type="entry name" value="Periplasmic binding protein-like I"/>
    <property type="match status" value="1"/>
</dbReference>
<feature type="domain" description="HTH gntR-type" evidence="4">
    <location>
        <begin position="8"/>
        <end position="61"/>
    </location>
</feature>
<dbReference type="SUPFAM" id="SSF46785">
    <property type="entry name" value="Winged helix' DNA-binding domain"/>
    <property type="match status" value="1"/>
</dbReference>
<reference evidence="6 7" key="1">
    <citation type="submission" date="2018-04" db="EMBL/GenBank/DDBJ databases">
        <title>Genomic Encyclopedia of Type Strains, Phase IV (KMG-IV): sequencing the most valuable type-strain genomes for metagenomic binning, comparative biology and taxonomic classification.</title>
        <authorList>
            <person name="Goeker M."/>
        </authorList>
    </citation>
    <scope>NUCLEOTIDE SEQUENCE [LARGE SCALE GENOMIC DNA]</scope>
    <source>
        <strain evidence="6 7">DSM 14823</strain>
    </source>
</reference>
<sequence length="361" mass="40469">MRSKVPKYVQIAEILKRRIANGNYMSQSFPGGPKLVAEFGVNYRTVRQAFQLLLDEGLLVRGENERLVQPGGAGRTPFKVAFVSSGYCCPADKWLLAVREAARKYRCMFCRVVFDTTDDAILYETLDGDFDLIFLSVGTPDGLLLDKIRQKKEKVVLLFADMSAEGIPFFDGIGNEACALIVRHLARRNCRKIDFFSVMQTPEFYTARRDVWEKTLKELNCTGEAYCVMGNVEEERFVQAHRLAAGFLKQGAFREADGVFCSDVEAAQGLLRAFADAGIRVPEEIQVASFGAPELAAMFIPSITVIRTPPLAPLAAELFEHFLGITPQPGRLRFNFDYRKFTEDELIMQGESTWKNEGGVP</sequence>
<evidence type="ECO:0000256" key="3">
    <source>
        <dbReference type="ARBA" id="ARBA00023163"/>
    </source>
</evidence>
<keyword evidence="7" id="KW-1185">Reference proteome</keyword>
<dbReference type="PANTHER" id="PTHR30146">
    <property type="entry name" value="LACI-RELATED TRANSCRIPTIONAL REPRESSOR"/>
    <property type="match status" value="1"/>
</dbReference>
<dbReference type="InterPro" id="IPR028082">
    <property type="entry name" value="Peripla_BP_I"/>
</dbReference>
<organism evidence="6 7">
    <name type="scientific">Victivallis vadensis</name>
    <dbReference type="NCBI Taxonomy" id="172901"/>
    <lineage>
        <taxon>Bacteria</taxon>
        <taxon>Pseudomonadati</taxon>
        <taxon>Lentisphaerota</taxon>
        <taxon>Lentisphaeria</taxon>
        <taxon>Victivallales</taxon>
        <taxon>Victivallaceae</taxon>
        <taxon>Victivallis</taxon>
    </lineage>
</organism>
<protein>
    <submittedName>
        <fullName evidence="6">Regulatory GntR family protein</fullName>
    </submittedName>
</protein>
<keyword evidence="3" id="KW-0804">Transcription</keyword>
<dbReference type="InterPro" id="IPR000524">
    <property type="entry name" value="Tscrpt_reg_HTH_GntR"/>
</dbReference>
<dbReference type="InterPro" id="IPR036390">
    <property type="entry name" value="WH_DNA-bd_sf"/>
</dbReference>
<gene>
    <name evidence="6" type="ORF">C8D82_1066</name>
</gene>
<dbReference type="RefSeq" id="WP_116883124.1">
    <property type="nucleotide sequence ID" value="NZ_CABMMC010000077.1"/>
</dbReference>
<evidence type="ECO:0000313" key="6">
    <source>
        <dbReference type="EMBL" id="PVY44489.1"/>
    </source>
</evidence>
<dbReference type="PANTHER" id="PTHR30146:SF109">
    <property type="entry name" value="HTH-TYPE TRANSCRIPTIONAL REGULATOR GALS"/>
    <property type="match status" value="1"/>
</dbReference>
<accession>A0A2U1B731</accession>
<keyword evidence="2" id="KW-0238">DNA-binding</keyword>
<dbReference type="Gene3D" id="1.10.10.10">
    <property type="entry name" value="Winged helix-like DNA-binding domain superfamily/Winged helix DNA-binding domain"/>
    <property type="match status" value="1"/>
</dbReference>
<evidence type="ECO:0000313" key="7">
    <source>
        <dbReference type="Proteomes" id="UP000245959"/>
    </source>
</evidence>
<dbReference type="EMBL" id="QEKH01000006">
    <property type="protein sequence ID" value="PVY44489.1"/>
    <property type="molecule type" value="Genomic_DNA"/>
</dbReference>
<comment type="caution">
    <text evidence="6">The sequence shown here is derived from an EMBL/GenBank/DDBJ whole genome shotgun (WGS) entry which is preliminary data.</text>
</comment>
<dbReference type="AlphaFoldDB" id="A0A2U1B731"/>
<dbReference type="GO" id="GO:0003700">
    <property type="term" value="F:DNA-binding transcription factor activity"/>
    <property type="evidence" value="ECO:0007669"/>
    <property type="project" value="InterPro"/>
</dbReference>
<evidence type="ECO:0000259" key="5">
    <source>
        <dbReference type="Pfam" id="PF13377"/>
    </source>
</evidence>
<dbReference type="Proteomes" id="UP000245959">
    <property type="component" value="Unassembled WGS sequence"/>
</dbReference>
<name>A0A2U1B731_9BACT</name>
<keyword evidence="1" id="KW-0805">Transcription regulation</keyword>
<dbReference type="GO" id="GO:0000976">
    <property type="term" value="F:transcription cis-regulatory region binding"/>
    <property type="evidence" value="ECO:0007669"/>
    <property type="project" value="TreeGrafter"/>
</dbReference>
<feature type="domain" description="Transcriptional regulator LacI/GalR-like sensor" evidence="5">
    <location>
        <begin position="182"/>
        <end position="310"/>
    </location>
</feature>
<proteinExistence type="predicted"/>
<dbReference type="InterPro" id="IPR036388">
    <property type="entry name" value="WH-like_DNA-bd_sf"/>
</dbReference>
<dbReference type="OrthoDB" id="4338617at2"/>